<dbReference type="AlphaFoldDB" id="A0ABD2ZY10"/>
<gene>
    <name evidence="1" type="ORF">ACH5RR_015959</name>
</gene>
<reference evidence="1 2" key="1">
    <citation type="submission" date="2024-11" db="EMBL/GenBank/DDBJ databases">
        <title>A near-complete genome assembly of Cinchona calisaya.</title>
        <authorList>
            <person name="Lian D.C."/>
            <person name="Zhao X.W."/>
            <person name="Wei L."/>
        </authorList>
    </citation>
    <scope>NUCLEOTIDE SEQUENCE [LARGE SCALE GENOMIC DNA]</scope>
    <source>
        <tissue evidence="1">Nenye</tissue>
    </source>
</reference>
<keyword evidence="2" id="KW-1185">Reference proteome</keyword>
<dbReference type="EMBL" id="JBJUIK010000007">
    <property type="protein sequence ID" value="KAL3523125.1"/>
    <property type="molecule type" value="Genomic_DNA"/>
</dbReference>
<dbReference type="Proteomes" id="UP001630127">
    <property type="component" value="Unassembled WGS sequence"/>
</dbReference>
<accession>A0ABD2ZY10</accession>
<organism evidence="1 2">
    <name type="scientific">Cinchona calisaya</name>
    <dbReference type="NCBI Taxonomy" id="153742"/>
    <lineage>
        <taxon>Eukaryota</taxon>
        <taxon>Viridiplantae</taxon>
        <taxon>Streptophyta</taxon>
        <taxon>Embryophyta</taxon>
        <taxon>Tracheophyta</taxon>
        <taxon>Spermatophyta</taxon>
        <taxon>Magnoliopsida</taxon>
        <taxon>eudicotyledons</taxon>
        <taxon>Gunneridae</taxon>
        <taxon>Pentapetalae</taxon>
        <taxon>asterids</taxon>
        <taxon>lamiids</taxon>
        <taxon>Gentianales</taxon>
        <taxon>Rubiaceae</taxon>
        <taxon>Cinchonoideae</taxon>
        <taxon>Cinchoneae</taxon>
        <taxon>Cinchona</taxon>
    </lineage>
</organism>
<evidence type="ECO:0000313" key="2">
    <source>
        <dbReference type="Proteomes" id="UP001630127"/>
    </source>
</evidence>
<sequence>MDDHITAPRPLAATQVHKEAISATPQVIPATSSTVEPFQNPCTVVGVDGQSRGTMIDVSPLAPNLFAIDTTKNKNMTEFLGGYVSTPIIINSNDSNTINDNNGFDEVDDLGMTSDIVVSPL</sequence>
<proteinExistence type="predicted"/>
<comment type="caution">
    <text evidence="1">The sequence shown here is derived from an EMBL/GenBank/DDBJ whole genome shotgun (WGS) entry which is preliminary data.</text>
</comment>
<evidence type="ECO:0000313" key="1">
    <source>
        <dbReference type="EMBL" id="KAL3523125.1"/>
    </source>
</evidence>
<protein>
    <submittedName>
        <fullName evidence="1">Uncharacterized protein</fullName>
    </submittedName>
</protein>
<name>A0ABD2ZY10_9GENT</name>